<proteinExistence type="predicted"/>
<dbReference type="EMBL" id="KZ613964">
    <property type="protein sequence ID" value="PMD31039.1"/>
    <property type="molecule type" value="Genomic_DNA"/>
</dbReference>
<dbReference type="PANTHER" id="PTHR24148">
    <property type="entry name" value="ANKYRIN REPEAT DOMAIN-CONTAINING PROTEIN 39 HOMOLOG-RELATED"/>
    <property type="match status" value="1"/>
</dbReference>
<feature type="domain" description="Heterokaryon incompatibility" evidence="1">
    <location>
        <begin position="54"/>
        <end position="193"/>
    </location>
</feature>
<dbReference type="InterPro" id="IPR010730">
    <property type="entry name" value="HET"/>
</dbReference>
<dbReference type="PANTHER" id="PTHR24148:SF73">
    <property type="entry name" value="HET DOMAIN PROTEIN (AFU_ORTHOLOGUE AFUA_8G01020)"/>
    <property type="match status" value="1"/>
</dbReference>
<accession>A0A2J6QXT0</accession>
<dbReference type="AlphaFoldDB" id="A0A2J6QXT0"/>
<evidence type="ECO:0000313" key="3">
    <source>
        <dbReference type="Proteomes" id="UP000235786"/>
    </source>
</evidence>
<name>A0A2J6QXT0_HYAVF</name>
<evidence type="ECO:0000313" key="2">
    <source>
        <dbReference type="EMBL" id="PMD31039.1"/>
    </source>
</evidence>
<keyword evidence="3" id="KW-1185">Reference proteome</keyword>
<evidence type="ECO:0000259" key="1">
    <source>
        <dbReference type="Pfam" id="PF06985"/>
    </source>
</evidence>
<organism evidence="2 3">
    <name type="scientific">Hyaloscypha variabilis (strain UAMH 11265 / GT02V1 / F)</name>
    <name type="common">Meliniomyces variabilis</name>
    <dbReference type="NCBI Taxonomy" id="1149755"/>
    <lineage>
        <taxon>Eukaryota</taxon>
        <taxon>Fungi</taxon>
        <taxon>Dikarya</taxon>
        <taxon>Ascomycota</taxon>
        <taxon>Pezizomycotina</taxon>
        <taxon>Leotiomycetes</taxon>
        <taxon>Helotiales</taxon>
        <taxon>Hyaloscyphaceae</taxon>
        <taxon>Hyaloscypha</taxon>
        <taxon>Hyaloscypha variabilis</taxon>
    </lineage>
</organism>
<protein>
    <submittedName>
        <fullName evidence="2">HET-domain-containing protein</fullName>
    </submittedName>
</protein>
<dbReference type="Pfam" id="PF06985">
    <property type="entry name" value="HET"/>
    <property type="match status" value="1"/>
</dbReference>
<sequence length="197" mass="22063">MASAPNPSTASSTAVYVPLADASEIRLLYLQPGCGNETIKCSLQNTELPNSPPYEALSYMWGPKVYKTIVLDGKPFSVTENLWQALIHLRRENDSRTLWVDAVCINQKDTSERNHQVMQMGIVYSQAWRVLAWLGLADDDSRLAFHVCASYLVNKLPAPCDFLLSLTLSGAELKAIQSLCSRAYWSRLWIIQELLLA</sequence>
<dbReference type="Proteomes" id="UP000235786">
    <property type="component" value="Unassembled WGS sequence"/>
</dbReference>
<feature type="non-terminal residue" evidence="2">
    <location>
        <position position="197"/>
    </location>
</feature>
<dbReference type="OrthoDB" id="3600004at2759"/>
<dbReference type="InterPro" id="IPR052895">
    <property type="entry name" value="HetReg/Transcr_Mod"/>
</dbReference>
<dbReference type="STRING" id="1149755.A0A2J6QXT0"/>
<gene>
    <name evidence="2" type="ORF">L207DRAFT_442894</name>
</gene>
<reference evidence="2 3" key="1">
    <citation type="submission" date="2016-04" db="EMBL/GenBank/DDBJ databases">
        <title>A degradative enzymes factory behind the ericoid mycorrhizal symbiosis.</title>
        <authorList>
            <consortium name="DOE Joint Genome Institute"/>
            <person name="Martino E."/>
            <person name="Morin E."/>
            <person name="Grelet G."/>
            <person name="Kuo A."/>
            <person name="Kohler A."/>
            <person name="Daghino S."/>
            <person name="Barry K."/>
            <person name="Choi C."/>
            <person name="Cichocki N."/>
            <person name="Clum A."/>
            <person name="Copeland A."/>
            <person name="Hainaut M."/>
            <person name="Haridas S."/>
            <person name="Labutti K."/>
            <person name="Lindquist E."/>
            <person name="Lipzen A."/>
            <person name="Khouja H.-R."/>
            <person name="Murat C."/>
            <person name="Ohm R."/>
            <person name="Olson A."/>
            <person name="Spatafora J."/>
            <person name="Veneault-Fourrey C."/>
            <person name="Henrissat B."/>
            <person name="Grigoriev I."/>
            <person name="Martin F."/>
            <person name="Perotto S."/>
        </authorList>
    </citation>
    <scope>NUCLEOTIDE SEQUENCE [LARGE SCALE GENOMIC DNA]</scope>
    <source>
        <strain evidence="2 3">F</strain>
    </source>
</reference>